<dbReference type="Gene3D" id="1.10.357.140">
    <property type="entry name" value="UbiA prenyltransferase"/>
    <property type="match status" value="1"/>
</dbReference>
<dbReference type="PIRSF" id="PIRSF005355">
    <property type="entry name" value="UBIAD1"/>
    <property type="match status" value="1"/>
</dbReference>
<dbReference type="PANTHER" id="PTHR13929">
    <property type="entry name" value="1,4-DIHYDROXY-2-NAPHTHOATE OCTAPRENYLTRANSFERASE"/>
    <property type="match status" value="1"/>
</dbReference>
<feature type="transmembrane region" description="Helical" evidence="9">
    <location>
        <begin position="88"/>
        <end position="106"/>
    </location>
</feature>
<comment type="subcellular location">
    <subcellularLocation>
        <location evidence="1">Membrane</location>
        <topology evidence="1">Multi-pass membrane protein</topology>
    </subcellularLocation>
</comment>
<comment type="pathway">
    <text evidence="2">Quinol/quinone metabolism; menaquinone biosynthesis.</text>
</comment>
<evidence type="ECO:0000256" key="8">
    <source>
        <dbReference type="ARBA" id="ARBA00023136"/>
    </source>
</evidence>
<dbReference type="AlphaFoldDB" id="A0A8J7K5Q5"/>
<dbReference type="GO" id="GO:0016020">
    <property type="term" value="C:membrane"/>
    <property type="evidence" value="ECO:0007669"/>
    <property type="project" value="UniProtKB-SubCell"/>
</dbReference>
<dbReference type="GO" id="GO:0009234">
    <property type="term" value="P:menaquinone biosynthetic process"/>
    <property type="evidence" value="ECO:0007669"/>
    <property type="project" value="UniProtKB-UniPathway"/>
</dbReference>
<dbReference type="UniPathway" id="UPA00079"/>
<dbReference type="CDD" id="cd13962">
    <property type="entry name" value="PT_UbiA_UBIAD1"/>
    <property type="match status" value="1"/>
</dbReference>
<feature type="transmembrane region" description="Helical" evidence="9">
    <location>
        <begin position="267"/>
        <end position="285"/>
    </location>
</feature>
<gene>
    <name evidence="10" type="ORF">IOQ59_08635</name>
</gene>
<keyword evidence="3" id="KW-0474">Menaquinone biosynthesis</keyword>
<evidence type="ECO:0000313" key="10">
    <source>
        <dbReference type="EMBL" id="MBE9397325.1"/>
    </source>
</evidence>
<dbReference type="EMBL" id="JADEYS010000007">
    <property type="protein sequence ID" value="MBE9397325.1"/>
    <property type="molecule type" value="Genomic_DNA"/>
</dbReference>
<dbReference type="InterPro" id="IPR026046">
    <property type="entry name" value="UBIAD1"/>
</dbReference>
<dbReference type="Pfam" id="PF01040">
    <property type="entry name" value="UbiA"/>
    <property type="match status" value="1"/>
</dbReference>
<keyword evidence="6 9" id="KW-0812">Transmembrane</keyword>
<feature type="transmembrane region" description="Helical" evidence="9">
    <location>
        <begin position="207"/>
        <end position="231"/>
    </location>
</feature>
<proteinExistence type="predicted"/>
<accession>A0A8J7K5Q5</accession>
<feature type="transmembrane region" description="Helical" evidence="9">
    <location>
        <begin position="112"/>
        <end position="129"/>
    </location>
</feature>
<evidence type="ECO:0000256" key="1">
    <source>
        <dbReference type="ARBA" id="ARBA00004141"/>
    </source>
</evidence>
<sequence length="286" mass="31311">MDLSKYSFRRALRPFSFTVALVVCLTGIASATVSSAFSSLSAALVLAGGLLLQAGVNLINDYADRHQLETNITNAAHLRAMIRIEQNFRIGLTCFLLASVIALYLVTQVGLGLLWLALLGIIGALGYTLEPMNYKRRGLGVVLVFWFMGVLMVSGSYFAVTGDLSAMVVWQSVPVSLLTSLLLLSNELRDYEADRRDNIATLSVRIGYARASGLYLIMVISTYLSAMTLWWSGALQSLWPLLPSLLCALPPYRLLQADEAQRKALTPLTGRLFLVFGLGYCLALFL</sequence>
<evidence type="ECO:0000256" key="5">
    <source>
        <dbReference type="ARBA" id="ARBA00022679"/>
    </source>
</evidence>
<evidence type="ECO:0000256" key="2">
    <source>
        <dbReference type="ARBA" id="ARBA00004863"/>
    </source>
</evidence>
<evidence type="ECO:0000256" key="4">
    <source>
        <dbReference type="ARBA" id="ARBA00022475"/>
    </source>
</evidence>
<dbReference type="Proteomes" id="UP000640333">
    <property type="component" value="Unassembled WGS sequence"/>
</dbReference>
<evidence type="ECO:0000256" key="7">
    <source>
        <dbReference type="ARBA" id="ARBA00022989"/>
    </source>
</evidence>
<dbReference type="GO" id="GO:0004659">
    <property type="term" value="F:prenyltransferase activity"/>
    <property type="evidence" value="ECO:0007669"/>
    <property type="project" value="InterPro"/>
</dbReference>
<keyword evidence="7 9" id="KW-1133">Transmembrane helix</keyword>
<protein>
    <submittedName>
        <fullName evidence="10">Prenyltransferase</fullName>
    </submittedName>
</protein>
<organism evidence="10 11">
    <name type="scientific">Pontibacterium sinense</name>
    <dbReference type="NCBI Taxonomy" id="2781979"/>
    <lineage>
        <taxon>Bacteria</taxon>
        <taxon>Pseudomonadati</taxon>
        <taxon>Pseudomonadota</taxon>
        <taxon>Gammaproteobacteria</taxon>
        <taxon>Oceanospirillales</taxon>
        <taxon>Oceanospirillaceae</taxon>
        <taxon>Pontibacterium</taxon>
    </lineage>
</organism>
<keyword evidence="11" id="KW-1185">Reference proteome</keyword>
<keyword evidence="4" id="KW-1003">Cell membrane</keyword>
<dbReference type="InterPro" id="IPR044878">
    <property type="entry name" value="UbiA_sf"/>
</dbReference>
<evidence type="ECO:0000256" key="6">
    <source>
        <dbReference type="ARBA" id="ARBA00022692"/>
    </source>
</evidence>
<feature type="transmembrane region" description="Helical" evidence="9">
    <location>
        <begin position="141"/>
        <end position="160"/>
    </location>
</feature>
<evidence type="ECO:0000256" key="3">
    <source>
        <dbReference type="ARBA" id="ARBA00022428"/>
    </source>
</evidence>
<dbReference type="GO" id="GO:0042371">
    <property type="term" value="P:vitamin K biosynthetic process"/>
    <property type="evidence" value="ECO:0007669"/>
    <property type="project" value="TreeGrafter"/>
</dbReference>
<reference evidence="10" key="1">
    <citation type="submission" date="2020-10" db="EMBL/GenBank/DDBJ databases">
        <title>Bacterium isolated from coastal waters sediment.</title>
        <authorList>
            <person name="Chen R.-J."/>
            <person name="Lu D.-C."/>
            <person name="Zhu K.-L."/>
            <person name="Du Z.-J."/>
        </authorList>
    </citation>
    <scope>NUCLEOTIDE SEQUENCE</scope>
    <source>
        <strain evidence="10">N1Y112</strain>
    </source>
</reference>
<keyword evidence="5" id="KW-0808">Transferase</keyword>
<comment type="caution">
    <text evidence="10">The sequence shown here is derived from an EMBL/GenBank/DDBJ whole genome shotgun (WGS) entry which is preliminary data.</text>
</comment>
<feature type="transmembrane region" description="Helical" evidence="9">
    <location>
        <begin position="41"/>
        <end position="59"/>
    </location>
</feature>
<evidence type="ECO:0000256" key="9">
    <source>
        <dbReference type="SAM" id="Phobius"/>
    </source>
</evidence>
<dbReference type="PANTHER" id="PTHR13929:SF0">
    <property type="entry name" value="UBIA PRENYLTRANSFERASE DOMAIN-CONTAINING PROTEIN 1"/>
    <property type="match status" value="1"/>
</dbReference>
<keyword evidence="8 9" id="KW-0472">Membrane</keyword>
<name>A0A8J7K5Q5_9GAMM</name>
<dbReference type="InterPro" id="IPR000537">
    <property type="entry name" value="UbiA_prenyltransferase"/>
</dbReference>
<feature type="transmembrane region" description="Helical" evidence="9">
    <location>
        <begin position="166"/>
        <end position="186"/>
    </location>
</feature>
<evidence type="ECO:0000313" key="11">
    <source>
        <dbReference type="Proteomes" id="UP000640333"/>
    </source>
</evidence>
<dbReference type="RefSeq" id="WP_193952879.1">
    <property type="nucleotide sequence ID" value="NZ_JADEYS010000007.1"/>
</dbReference>